<dbReference type="Pfam" id="PF00111">
    <property type="entry name" value="Fer2"/>
    <property type="match status" value="1"/>
</dbReference>
<evidence type="ECO:0000259" key="5">
    <source>
        <dbReference type="PROSITE" id="PS51085"/>
    </source>
</evidence>
<dbReference type="InterPro" id="IPR036010">
    <property type="entry name" value="2Fe-2S_ferredoxin-like_sf"/>
</dbReference>
<keyword evidence="1" id="KW-0001">2Fe-2S</keyword>
<dbReference type="InterPro" id="IPR001041">
    <property type="entry name" value="2Fe-2S_ferredoxin-type"/>
</dbReference>
<dbReference type="CDD" id="cd00207">
    <property type="entry name" value="fer2"/>
    <property type="match status" value="1"/>
</dbReference>
<dbReference type="PANTHER" id="PTHR23426">
    <property type="entry name" value="FERREDOXIN/ADRENODOXIN"/>
    <property type="match status" value="1"/>
</dbReference>
<dbReference type="InterPro" id="IPR001055">
    <property type="entry name" value="Adrenodoxin-like"/>
</dbReference>
<evidence type="ECO:0000313" key="8">
    <source>
        <dbReference type="WBParaSite" id="EVEC_0000334601-mRNA-1"/>
    </source>
</evidence>
<dbReference type="PANTHER" id="PTHR23426:SF76">
    <property type="entry name" value="ADRENODOXIN-LIKE PROTEIN 2, MITOCHONDRIAL"/>
    <property type="match status" value="1"/>
</dbReference>
<gene>
    <name evidence="6" type="ORF">EVEC_LOCUS3054</name>
</gene>
<keyword evidence="3" id="KW-0408">Iron</keyword>
<feature type="domain" description="2Fe-2S ferredoxin-type" evidence="5">
    <location>
        <begin position="31"/>
        <end position="135"/>
    </location>
</feature>
<dbReference type="WBParaSite" id="EVEC_0000334601-mRNA-1">
    <property type="protein sequence ID" value="EVEC_0000334601-mRNA-1"/>
    <property type="gene ID" value="EVEC_0000334601"/>
</dbReference>
<keyword evidence="4" id="KW-0411">Iron-sulfur</keyword>
<reference evidence="8" key="1">
    <citation type="submission" date="2017-02" db="UniProtKB">
        <authorList>
            <consortium name="WormBaseParasite"/>
        </authorList>
    </citation>
    <scope>IDENTIFICATION</scope>
</reference>
<dbReference type="GO" id="GO:0009055">
    <property type="term" value="F:electron transfer activity"/>
    <property type="evidence" value="ECO:0007669"/>
    <property type="project" value="TreeGrafter"/>
</dbReference>
<organism evidence="8">
    <name type="scientific">Enterobius vermicularis</name>
    <name type="common">Human pinworm</name>
    <dbReference type="NCBI Taxonomy" id="51028"/>
    <lineage>
        <taxon>Eukaryota</taxon>
        <taxon>Metazoa</taxon>
        <taxon>Ecdysozoa</taxon>
        <taxon>Nematoda</taxon>
        <taxon>Chromadorea</taxon>
        <taxon>Rhabditida</taxon>
        <taxon>Spirurina</taxon>
        <taxon>Oxyuridomorpha</taxon>
        <taxon>Oxyuroidea</taxon>
        <taxon>Oxyuridae</taxon>
        <taxon>Enterobius</taxon>
    </lineage>
</organism>
<dbReference type="OrthoDB" id="268593at2759"/>
<dbReference type="SUPFAM" id="SSF54292">
    <property type="entry name" value="2Fe-2S ferredoxin-like"/>
    <property type="match status" value="1"/>
</dbReference>
<dbReference type="AlphaFoldDB" id="A0A0N4V0B2"/>
<dbReference type="GO" id="GO:0005739">
    <property type="term" value="C:mitochondrion"/>
    <property type="evidence" value="ECO:0007669"/>
    <property type="project" value="TreeGrafter"/>
</dbReference>
<dbReference type="STRING" id="51028.A0A0N4V0B2"/>
<dbReference type="GO" id="GO:0051537">
    <property type="term" value="F:2 iron, 2 sulfur cluster binding"/>
    <property type="evidence" value="ECO:0007669"/>
    <property type="project" value="UniProtKB-KW"/>
</dbReference>
<evidence type="ECO:0000256" key="3">
    <source>
        <dbReference type="ARBA" id="ARBA00023004"/>
    </source>
</evidence>
<name>A0A0N4V0B2_ENTVE</name>
<protein>
    <submittedName>
        <fullName evidence="8">2Fe-2S ferredoxin-type domain-containing protein</fullName>
    </submittedName>
</protein>
<dbReference type="Gene3D" id="3.10.20.30">
    <property type="match status" value="1"/>
</dbReference>
<proteinExistence type="predicted"/>
<dbReference type="Proteomes" id="UP000274131">
    <property type="component" value="Unassembled WGS sequence"/>
</dbReference>
<keyword evidence="2" id="KW-0479">Metal-binding</keyword>
<evidence type="ECO:0000256" key="4">
    <source>
        <dbReference type="ARBA" id="ARBA00023014"/>
    </source>
</evidence>
<sequence>MKTHYLEICYSALFFTDGICEAASEANFTASKVLIKSNEGVHTAVANIGDTLLEVVENNDIPLDGFGACGGALACCSCHVILEKSHYERVPPPSEEELDLLDLSPALEEHSRLACQIVLTGEDDPEITVKVPSVIVDARTRD</sequence>
<dbReference type="PRINTS" id="PR00355">
    <property type="entry name" value="ADRENODOXIN"/>
</dbReference>
<evidence type="ECO:0000256" key="2">
    <source>
        <dbReference type="ARBA" id="ARBA00022723"/>
    </source>
</evidence>
<dbReference type="GO" id="GO:0140647">
    <property type="term" value="P:P450-containing electron transport chain"/>
    <property type="evidence" value="ECO:0007669"/>
    <property type="project" value="InterPro"/>
</dbReference>
<dbReference type="InterPro" id="IPR012675">
    <property type="entry name" value="Beta-grasp_dom_sf"/>
</dbReference>
<accession>A0A0N4V0B2</accession>
<dbReference type="PROSITE" id="PS51085">
    <property type="entry name" value="2FE2S_FER_2"/>
    <property type="match status" value="1"/>
</dbReference>
<evidence type="ECO:0000313" key="6">
    <source>
        <dbReference type="EMBL" id="VDD87911.1"/>
    </source>
</evidence>
<dbReference type="GO" id="GO:0046872">
    <property type="term" value="F:metal ion binding"/>
    <property type="evidence" value="ECO:0007669"/>
    <property type="project" value="UniProtKB-KW"/>
</dbReference>
<evidence type="ECO:0000256" key="1">
    <source>
        <dbReference type="ARBA" id="ARBA00022714"/>
    </source>
</evidence>
<dbReference type="EMBL" id="UXUI01007497">
    <property type="protein sequence ID" value="VDD87911.1"/>
    <property type="molecule type" value="Genomic_DNA"/>
</dbReference>
<evidence type="ECO:0000313" key="7">
    <source>
        <dbReference type="Proteomes" id="UP000274131"/>
    </source>
</evidence>
<reference evidence="6 7" key="2">
    <citation type="submission" date="2018-10" db="EMBL/GenBank/DDBJ databases">
        <authorList>
            <consortium name="Pathogen Informatics"/>
        </authorList>
    </citation>
    <scope>NUCLEOTIDE SEQUENCE [LARGE SCALE GENOMIC DNA]</scope>
</reference>
<keyword evidence="7" id="KW-1185">Reference proteome</keyword>